<comment type="caution">
    <text evidence="2">The sequence shown here is derived from an EMBL/GenBank/DDBJ whole genome shotgun (WGS) entry which is preliminary data.</text>
</comment>
<evidence type="ECO:0000313" key="2">
    <source>
        <dbReference type="EMBL" id="RZT29046.1"/>
    </source>
</evidence>
<dbReference type="OrthoDB" id="9156632at2"/>
<feature type="domain" description="HTH cro/C1-type" evidence="1">
    <location>
        <begin position="14"/>
        <end position="69"/>
    </location>
</feature>
<dbReference type="Proteomes" id="UP000291078">
    <property type="component" value="Unassembled WGS sequence"/>
</dbReference>
<evidence type="ECO:0000259" key="1">
    <source>
        <dbReference type="SMART" id="SM00530"/>
    </source>
</evidence>
<protein>
    <submittedName>
        <fullName evidence="2">Helix-turn-helix protein</fullName>
    </submittedName>
</protein>
<dbReference type="Gene3D" id="1.10.260.40">
    <property type="entry name" value="lambda repressor-like DNA-binding domains"/>
    <property type="match status" value="1"/>
</dbReference>
<dbReference type="Pfam" id="PF13560">
    <property type="entry name" value="HTH_31"/>
    <property type="match status" value="1"/>
</dbReference>
<sequence length="97" mass="11038">MRLTISNADEIGAIVRAVRKHGGLRQDDAAGLLSVGETFMLRLENGETSLQWDKLLKVLQGLGIRVELDVPDITEAALEKERLRLQERHRRRNRRPA</sequence>
<reference evidence="2 3" key="1">
    <citation type="journal article" date="2015" name="Stand. Genomic Sci.">
        <title>Genomic Encyclopedia of Bacterial and Archaeal Type Strains, Phase III: the genomes of soil and plant-associated and newly described type strains.</title>
        <authorList>
            <person name="Whitman W.B."/>
            <person name="Woyke T."/>
            <person name="Klenk H.P."/>
            <person name="Zhou Y."/>
            <person name="Lilburn T.G."/>
            <person name="Beck B.J."/>
            <person name="De Vos P."/>
            <person name="Vandamme P."/>
            <person name="Eisen J.A."/>
            <person name="Garrity G."/>
            <person name="Hugenholtz P."/>
            <person name="Kyrpides N.C."/>
        </authorList>
    </citation>
    <scope>NUCLEOTIDE SEQUENCE [LARGE SCALE GENOMIC DNA]</scope>
    <source>
        <strain evidence="2 3">ASC-9842</strain>
    </source>
</reference>
<dbReference type="CDD" id="cd00093">
    <property type="entry name" value="HTH_XRE"/>
    <property type="match status" value="1"/>
</dbReference>
<gene>
    <name evidence="2" type="ORF">EV147_5144</name>
</gene>
<dbReference type="InterPro" id="IPR010982">
    <property type="entry name" value="Lambda_DNA-bd_dom_sf"/>
</dbReference>
<name>A0A4Q7R8B7_9BURK</name>
<keyword evidence="3" id="KW-1185">Reference proteome</keyword>
<dbReference type="RefSeq" id="WP_130394024.1">
    <property type="nucleotide sequence ID" value="NZ_SGXM01000014.1"/>
</dbReference>
<dbReference type="EMBL" id="SGXM01000014">
    <property type="protein sequence ID" value="RZT29046.1"/>
    <property type="molecule type" value="Genomic_DNA"/>
</dbReference>
<dbReference type="SMART" id="SM00530">
    <property type="entry name" value="HTH_XRE"/>
    <property type="match status" value="1"/>
</dbReference>
<dbReference type="AlphaFoldDB" id="A0A4Q7R8B7"/>
<evidence type="ECO:0000313" key="3">
    <source>
        <dbReference type="Proteomes" id="UP000291078"/>
    </source>
</evidence>
<dbReference type="InterPro" id="IPR001387">
    <property type="entry name" value="Cro/C1-type_HTH"/>
</dbReference>
<organism evidence="2 3">
    <name type="scientific">Cupriavidus agavae</name>
    <dbReference type="NCBI Taxonomy" id="1001822"/>
    <lineage>
        <taxon>Bacteria</taxon>
        <taxon>Pseudomonadati</taxon>
        <taxon>Pseudomonadota</taxon>
        <taxon>Betaproteobacteria</taxon>
        <taxon>Burkholderiales</taxon>
        <taxon>Burkholderiaceae</taxon>
        <taxon>Cupriavidus</taxon>
    </lineage>
</organism>
<dbReference type="SUPFAM" id="SSF47413">
    <property type="entry name" value="lambda repressor-like DNA-binding domains"/>
    <property type="match status" value="1"/>
</dbReference>
<dbReference type="GO" id="GO:0003677">
    <property type="term" value="F:DNA binding"/>
    <property type="evidence" value="ECO:0007669"/>
    <property type="project" value="InterPro"/>
</dbReference>
<accession>A0A4Q7R8B7</accession>
<proteinExistence type="predicted"/>